<dbReference type="Pfam" id="PF16327">
    <property type="entry name" value="CcmF_C"/>
    <property type="match status" value="1"/>
</dbReference>
<feature type="transmembrane region" description="Helical" evidence="10">
    <location>
        <begin position="49"/>
        <end position="70"/>
    </location>
</feature>
<evidence type="ECO:0000256" key="7">
    <source>
        <dbReference type="ARBA" id="ARBA00022989"/>
    </source>
</evidence>
<evidence type="ECO:0000256" key="10">
    <source>
        <dbReference type="SAM" id="Phobius"/>
    </source>
</evidence>
<reference evidence="13" key="1">
    <citation type="journal article" date="2020" name="mSystems">
        <title>Genome- and Community-Level Interaction Insights into Carbon Utilization and Element Cycling Functions of Hydrothermarchaeota in Hydrothermal Sediment.</title>
        <authorList>
            <person name="Zhou Z."/>
            <person name="Liu Y."/>
            <person name="Xu W."/>
            <person name="Pan J."/>
            <person name="Luo Z.H."/>
            <person name="Li M."/>
        </authorList>
    </citation>
    <scope>NUCLEOTIDE SEQUENCE [LARGE SCALE GENOMIC DNA]</scope>
    <source>
        <strain evidence="13">HyVt-485</strain>
    </source>
</reference>
<keyword evidence="6" id="KW-0201">Cytochrome c-type biogenesis</keyword>
<evidence type="ECO:0000256" key="1">
    <source>
        <dbReference type="ARBA" id="ARBA00004429"/>
    </source>
</evidence>
<evidence type="ECO:0000256" key="9">
    <source>
        <dbReference type="ARBA" id="ARBA00037230"/>
    </source>
</evidence>
<feature type="transmembrane region" description="Helical" evidence="10">
    <location>
        <begin position="364"/>
        <end position="389"/>
    </location>
</feature>
<evidence type="ECO:0000256" key="8">
    <source>
        <dbReference type="ARBA" id="ARBA00023136"/>
    </source>
</evidence>
<evidence type="ECO:0000259" key="12">
    <source>
        <dbReference type="Pfam" id="PF16327"/>
    </source>
</evidence>
<evidence type="ECO:0000256" key="2">
    <source>
        <dbReference type="ARBA" id="ARBA00009186"/>
    </source>
</evidence>
<keyword evidence="8 10" id="KW-0472">Membrane</keyword>
<organism evidence="13">
    <name type="scientific">Hellea balneolensis</name>
    <dbReference type="NCBI Taxonomy" id="287478"/>
    <lineage>
        <taxon>Bacteria</taxon>
        <taxon>Pseudomonadati</taxon>
        <taxon>Pseudomonadota</taxon>
        <taxon>Alphaproteobacteria</taxon>
        <taxon>Maricaulales</taxon>
        <taxon>Robiginitomaculaceae</taxon>
        <taxon>Hellea</taxon>
    </lineage>
</organism>
<feature type="transmembrane region" description="Helical" evidence="10">
    <location>
        <begin position="300"/>
        <end position="318"/>
    </location>
</feature>
<keyword evidence="4" id="KW-0997">Cell inner membrane</keyword>
<dbReference type="InterPro" id="IPR003568">
    <property type="entry name" value="Cyt_c_biogenesis_CcmF"/>
</dbReference>
<dbReference type="PRINTS" id="PR01411">
    <property type="entry name" value="CCMFBIOGNSIS"/>
</dbReference>
<evidence type="ECO:0000256" key="4">
    <source>
        <dbReference type="ARBA" id="ARBA00022519"/>
    </source>
</evidence>
<dbReference type="InterPro" id="IPR032523">
    <property type="entry name" value="CcmF_C"/>
</dbReference>
<dbReference type="GO" id="GO:0005886">
    <property type="term" value="C:plasma membrane"/>
    <property type="evidence" value="ECO:0007669"/>
    <property type="project" value="UniProtKB-SubCell"/>
</dbReference>
<dbReference type="GO" id="GO:0017004">
    <property type="term" value="P:cytochrome complex assembly"/>
    <property type="evidence" value="ECO:0007669"/>
    <property type="project" value="UniProtKB-KW"/>
</dbReference>
<dbReference type="PANTHER" id="PTHR43653:SF1">
    <property type="entry name" value="CYTOCHROME C-TYPE BIOGENESIS PROTEIN CCMF"/>
    <property type="match status" value="1"/>
</dbReference>
<sequence length="521" mass="56363">LSIQGMIGLGFLAFILFTSNPFLRLSPAPINGNGLNPLLQDPGLAYHPPFLYLGYVGFSVAFSFSVAALLEGRVDAVWARWLRPWVLVAWSFLTIGITMGSVWAYYELGWGGWWMWDPVENVSFMPWLVGTALLHSIMVLGKRHTMANWTVLLGISAFSLSLIGTFIVRSGVLVSVHAFAVDPARGVFILLLLAIATGGALTLYALRSSSLRAVGGFGLVSKEGGLLLNNMLLAAACATVFLGTFYPLFIDIVFRDKISVGPPYFDATFAPIMCLLIVFMGIGPLLKWRQGSLSDLRRPLRILVPVFVVVVLAIYIWGKSVLGALAMGLAVYLLVGALIAFGRKIKLLQIPLAGSLKMLRAQPASTYAFVLSHIGLAIAMMGIVAMSVWSGEAAGRLKPGEHLNIGAYEFVLKDLKPGAEKNYEFIKAQINVSKNGEPVTSLTTARRFFAVRGMVTSEAGIKVGLWRNLYVGLSDGNEKDGWVVRAYIHPLVDWIWAGALLMALAGFIGVFGAGGGRTSET</sequence>
<dbReference type="PANTHER" id="PTHR43653">
    <property type="entry name" value="CYTOCHROME C ASSEMBLY PROTEIN-RELATED"/>
    <property type="match status" value="1"/>
</dbReference>
<comment type="function">
    <text evidence="9">Required for the biogenesis of c-type cytochromes. Possible subunit of a heme lyase.</text>
</comment>
<keyword evidence="3" id="KW-1003">Cell membrane</keyword>
<name>A0A7C5R172_9PROT</name>
<dbReference type="PRINTS" id="PR01410">
    <property type="entry name" value="CCBIOGENESIS"/>
</dbReference>
<evidence type="ECO:0000259" key="11">
    <source>
        <dbReference type="Pfam" id="PF01578"/>
    </source>
</evidence>
<feature type="transmembrane region" description="Helical" evidence="10">
    <location>
        <begin position="269"/>
        <end position="288"/>
    </location>
</feature>
<evidence type="ECO:0000256" key="6">
    <source>
        <dbReference type="ARBA" id="ARBA00022748"/>
    </source>
</evidence>
<dbReference type="InterPro" id="IPR003567">
    <property type="entry name" value="Cyt_c_biogenesis"/>
</dbReference>
<dbReference type="Pfam" id="PF01578">
    <property type="entry name" value="Cytochrom_C_asm"/>
    <property type="match status" value="1"/>
</dbReference>
<feature type="transmembrane region" description="Helical" evidence="10">
    <location>
        <begin position="187"/>
        <end position="206"/>
    </location>
</feature>
<evidence type="ECO:0000313" key="13">
    <source>
        <dbReference type="EMBL" id="HHL43524.1"/>
    </source>
</evidence>
<feature type="non-terminal residue" evidence="13">
    <location>
        <position position="1"/>
    </location>
</feature>
<keyword evidence="13" id="KW-0456">Lyase</keyword>
<dbReference type="GO" id="GO:0015232">
    <property type="term" value="F:heme transmembrane transporter activity"/>
    <property type="evidence" value="ECO:0007669"/>
    <property type="project" value="InterPro"/>
</dbReference>
<feature type="transmembrane region" description="Helical" evidence="10">
    <location>
        <begin position="494"/>
        <end position="514"/>
    </location>
</feature>
<dbReference type="Proteomes" id="UP000885830">
    <property type="component" value="Unassembled WGS sequence"/>
</dbReference>
<comment type="similarity">
    <text evidence="2">Belongs to the CcmF/CycK/Ccl1/NrfE/CcsA family.</text>
</comment>
<dbReference type="GO" id="GO:0020037">
    <property type="term" value="F:heme binding"/>
    <property type="evidence" value="ECO:0007669"/>
    <property type="project" value="InterPro"/>
</dbReference>
<proteinExistence type="inferred from homology"/>
<feature type="domain" description="Cytochrome c assembly protein" evidence="11">
    <location>
        <begin position="2"/>
        <end position="170"/>
    </location>
</feature>
<keyword evidence="7 10" id="KW-1133">Transmembrane helix</keyword>
<feature type="transmembrane region" description="Helical" evidence="10">
    <location>
        <begin position="227"/>
        <end position="249"/>
    </location>
</feature>
<dbReference type="InterPro" id="IPR002541">
    <property type="entry name" value="Cyt_c_assembly"/>
</dbReference>
<feature type="transmembrane region" description="Helical" evidence="10">
    <location>
        <begin position="324"/>
        <end position="343"/>
    </location>
</feature>
<protein>
    <submittedName>
        <fullName evidence="13">Heme lyase CcmF/NrfE family subunit</fullName>
    </submittedName>
</protein>
<accession>A0A7C5R172</accession>
<comment type="subcellular location">
    <subcellularLocation>
        <location evidence="1">Cell inner membrane</location>
        <topology evidence="1">Multi-pass membrane protein</topology>
    </subcellularLocation>
</comment>
<comment type="caution">
    <text evidence="13">The sequence shown here is derived from an EMBL/GenBank/DDBJ whole genome shotgun (WGS) entry which is preliminary data.</text>
</comment>
<dbReference type="GO" id="GO:0016829">
    <property type="term" value="F:lyase activity"/>
    <property type="evidence" value="ECO:0007669"/>
    <property type="project" value="UniProtKB-KW"/>
</dbReference>
<feature type="transmembrane region" description="Helical" evidence="10">
    <location>
        <begin position="124"/>
        <end position="141"/>
    </location>
</feature>
<feature type="transmembrane region" description="Helical" evidence="10">
    <location>
        <begin position="82"/>
        <end position="104"/>
    </location>
</feature>
<feature type="domain" description="Cytochrome c-type biogenesis protein CcmF C-terminal" evidence="12">
    <location>
        <begin position="190"/>
        <end position="510"/>
    </location>
</feature>
<gene>
    <name evidence="13" type="ORF">ENJ42_07900</name>
</gene>
<evidence type="ECO:0000256" key="5">
    <source>
        <dbReference type="ARBA" id="ARBA00022692"/>
    </source>
</evidence>
<dbReference type="EMBL" id="DRMJ01000413">
    <property type="protein sequence ID" value="HHL43524.1"/>
    <property type="molecule type" value="Genomic_DNA"/>
</dbReference>
<dbReference type="AlphaFoldDB" id="A0A7C5R172"/>
<feature type="transmembrane region" description="Helical" evidence="10">
    <location>
        <begin position="148"/>
        <end position="167"/>
    </location>
</feature>
<keyword evidence="5 10" id="KW-0812">Transmembrane</keyword>
<evidence type="ECO:0000256" key="3">
    <source>
        <dbReference type="ARBA" id="ARBA00022475"/>
    </source>
</evidence>